<dbReference type="RefSeq" id="WP_036643571.1">
    <property type="nucleotide sequence ID" value="NZ_JABAFE010000004.1"/>
</dbReference>
<feature type="chain" id="PRO_5029873966" description="T9SS C-terminal target domain-containing protein" evidence="1">
    <location>
        <begin position="28"/>
        <end position="2009"/>
    </location>
</feature>
<evidence type="ECO:0008006" key="4">
    <source>
        <dbReference type="Google" id="ProtNLM"/>
    </source>
</evidence>
<evidence type="ECO:0000313" key="3">
    <source>
        <dbReference type="Proteomes" id="UP000441358"/>
    </source>
</evidence>
<feature type="signal peptide" evidence="1">
    <location>
        <begin position="1"/>
        <end position="27"/>
    </location>
</feature>
<keyword evidence="1" id="KW-0732">Signal</keyword>
<comment type="caution">
    <text evidence="2">The sequence shown here is derived from an EMBL/GenBank/DDBJ whole genome shotgun (WGS) entry which is preliminary data.</text>
</comment>
<name>A0A7K0HQ05_PARDI</name>
<dbReference type="EMBL" id="WKMC01000017">
    <property type="protein sequence ID" value="MRZ52366.1"/>
    <property type="molecule type" value="Genomic_DNA"/>
</dbReference>
<evidence type="ECO:0000256" key="1">
    <source>
        <dbReference type="SAM" id="SignalP"/>
    </source>
</evidence>
<protein>
    <recommendedName>
        <fullName evidence="4">T9SS C-terminal target domain-containing protein</fullName>
    </recommendedName>
</protein>
<reference evidence="2 3" key="1">
    <citation type="journal article" date="2019" name="Nat. Med.">
        <title>A library of human gut bacterial isolates paired with longitudinal multiomics data enables mechanistic microbiome research.</title>
        <authorList>
            <person name="Poyet M."/>
            <person name="Groussin M."/>
            <person name="Gibbons S.M."/>
            <person name="Avila-Pacheco J."/>
            <person name="Jiang X."/>
            <person name="Kearney S.M."/>
            <person name="Perrotta A.R."/>
            <person name="Berdy B."/>
            <person name="Zhao S."/>
            <person name="Lieberman T.D."/>
            <person name="Swanson P.K."/>
            <person name="Smith M."/>
            <person name="Roesemann S."/>
            <person name="Alexander J.E."/>
            <person name="Rich S.A."/>
            <person name="Livny J."/>
            <person name="Vlamakis H."/>
            <person name="Clish C."/>
            <person name="Bullock K."/>
            <person name="Deik A."/>
            <person name="Scott J."/>
            <person name="Pierce K.A."/>
            <person name="Xavier R.J."/>
            <person name="Alm E.J."/>
        </authorList>
    </citation>
    <scope>NUCLEOTIDE SEQUENCE [LARGE SCALE GENOMIC DNA]</scope>
    <source>
        <strain evidence="2 3">BIOML-A32</strain>
    </source>
</reference>
<sequence length="2009" mass="225365">MKPSINLRYKSLLLTCLLIFSAGVAVPAWGQTYTINYKNGSPQTGITERVDTVYVADGEERELFIPELRNNDGVSDPYYRWYVRWYREDGNKNMLSIEGKIAGTDITFDEDHPPVLGGTVLSAATYQKTLKSTSDGKSLFAYDFFYNPSGSNEELRKSASATGASTVKYKVNTVENDVVVCDVSLNTDLVGSGTNEIIEPTLSIRYKFVIRPASVIAGQIRSSGADQSNAFIKEDIFTSQSNEIFNVQLGSIANNYAWYEGENIIKGKTYAYKYVCGNSTKTGKLKPLEQIVDSLNITEQSILEVWAVDETGGKRSPLLYKYTLIPISGAGFVLEDNLNTITDPKRKPDEHPDIYEMIGYINFDRGDSITLEQLKNNYTLNMVKPQFPMADTDKGMWLEPDVTGYAPLDYHRTRGRLTPLQNQYGLYRTANLLEVSETRAEKATTIVSYENFSSKKTTNLQYYWFPTLRENAPNNDRSKRSSVAQRTIYDRTYYNTNHQKLGFFYYVDAANLPGRLVKIKLDGIVCSHTGILVNFWVNDMTTRANETSTGSKAGKPIPPNININFIGRKNGADVILHRFTSGDALTNYTMREAYQGYETNEYIGKWQQLMYSFSFSERSNDFDEYYLEVQNNAIHSYGADYAIDGLRIYRSIPKIDVKRVDVCSSASLTVATDYELLLKNMGWSINPDVLSDLNMGDGITEDSKHIWKYRYGLMGGDPTKRNDNLNETIGNVYIGATDKKENGDITKPEDWITLNTDLKDYKNENYNNRSKVYRIIVPTKDGLKHQGFEDLTNYETAMRRQIVVNLRMINDFLYDVAEQGVWDEDIDAHAQKTNGDPFPKEEYIAYLKQNLGDLCDKSGSEWNYKIPDPKDMESQIDQIMDGYDNKYEELIRAVCSVMGISRPRVPWWDEGNSNTIHLSAIDVDKTELRYKGERPYGSGTKVEPASGKYDVVIFSAAATVTSDKVVDFPNAYAGSSFQDPCLLTTPFTVLPSFTVVANTKSDLPEGMIACEGRISQIEEATVWVEEVDDDQNLTGELNKFEEIEAFKNYSYTFDWFLGDSLEFAAFHERHGVSLEDILRSYRNQLPDEKNALSFQAEALIEYCKDKYKDKPDLIEELKTLLLGDVDTEPKLVIGGKFGYAEFRWVKKVVAIPYLPESITESDRRKWLFCERPQEKTLEAAPAPTLLVGFPDVEYPEEMAHYPNVPLRIGLPNIIEGSINDIPIQGEGLTMGMKKSNQLGKPNGNATTIFLRQGQTYIEVGDLTALSAKAETETDNGGGLFSMTFKEGAYEKFAEGQIYSLYIPFGEYKDGTFVEGSCEGYATLLIKIVPEYLTWTGKNIGEDAEAWYNDANWQQSTEGDLYIDQTGESKKDANGNDLVTAAFAPLHFTRITIPGGQTLELEDLKEDKNLLQGIDTTSKTKATQYIQYDMAVNKNDKGLIVAPYYINKVKAIYFKPEAQLRRQQFLTYDTARVEFEMTPDAKYWMASPLQSVFAGDMYTVKNTGRQNTYAFADITYSTADNDRQAPAFYQKAWDKAITMYVPKSEADQIVSFPENGLDTTHYEVVQSNWSREYNDVNVPYALGKGFYASVEKKNATGLGEKVLVRLPKADDSYKYEPWKPDTKSATLRAAMTKAPTLANRINAGKLADNKSIKVVLTDVNGTEDWWNTDNGTVRVIADGDGKHFLLGNPYMYPLDIVRFLKENEAILEQKYWTLDVKEGLVVGTPDVAWEGGNVTDATSGAVIASMQAFFVELKDAAQTKAEGTATGADLKVVHFDPSMMQGESEKVSSSLRTATAKNPVLRLTAERDAYRSTALLMRQDDATNSYEADKDAVILLDTELEEIPQVYTIAGTRAVGVNVARQIDLVPLGVYAGKGKGEVTLTIEGIGDWVETLYLYDAVTRKSTELTGDSHTLRLDGGSHGRYFLRSGLPTGNERIADAASISVYSAVPGKVVAGAGEALKRIQVFTPMGRLVRTLYPARPTYTFDLPAGIYIIRAEIAHDQKTVKLRVL</sequence>
<organism evidence="2 3">
    <name type="scientific">Parabacteroides distasonis</name>
    <dbReference type="NCBI Taxonomy" id="823"/>
    <lineage>
        <taxon>Bacteria</taxon>
        <taxon>Pseudomonadati</taxon>
        <taxon>Bacteroidota</taxon>
        <taxon>Bacteroidia</taxon>
        <taxon>Bacteroidales</taxon>
        <taxon>Tannerellaceae</taxon>
        <taxon>Parabacteroides</taxon>
    </lineage>
</organism>
<proteinExistence type="predicted"/>
<accession>A0A7K0HQ05</accession>
<gene>
    <name evidence="2" type="ORF">GKD66_19510</name>
</gene>
<evidence type="ECO:0000313" key="2">
    <source>
        <dbReference type="EMBL" id="MRZ52366.1"/>
    </source>
</evidence>
<dbReference type="Proteomes" id="UP000441358">
    <property type="component" value="Unassembled WGS sequence"/>
</dbReference>